<organism evidence="1 2">
    <name type="scientific">Medicago truncatula</name>
    <name type="common">Barrel medic</name>
    <name type="synonym">Medicago tribuloides</name>
    <dbReference type="NCBI Taxonomy" id="3880"/>
    <lineage>
        <taxon>Eukaryota</taxon>
        <taxon>Viridiplantae</taxon>
        <taxon>Streptophyta</taxon>
        <taxon>Embryophyta</taxon>
        <taxon>Tracheophyta</taxon>
        <taxon>Spermatophyta</taxon>
        <taxon>Magnoliopsida</taxon>
        <taxon>eudicotyledons</taxon>
        <taxon>Gunneridae</taxon>
        <taxon>Pentapetalae</taxon>
        <taxon>rosids</taxon>
        <taxon>fabids</taxon>
        <taxon>Fabales</taxon>
        <taxon>Fabaceae</taxon>
        <taxon>Papilionoideae</taxon>
        <taxon>50 kb inversion clade</taxon>
        <taxon>NPAAA clade</taxon>
        <taxon>Hologalegina</taxon>
        <taxon>IRL clade</taxon>
        <taxon>Trifolieae</taxon>
        <taxon>Medicago</taxon>
    </lineage>
</organism>
<dbReference type="Gramene" id="rna21486">
    <property type="protein sequence ID" value="RHN59455.1"/>
    <property type="gene ID" value="gene21486"/>
</dbReference>
<dbReference type="EMBL" id="PSQE01000004">
    <property type="protein sequence ID" value="RHN59455.1"/>
    <property type="molecule type" value="Genomic_DNA"/>
</dbReference>
<protein>
    <submittedName>
        <fullName evidence="1">Uncharacterized protein</fullName>
    </submittedName>
</protein>
<comment type="caution">
    <text evidence="1">The sequence shown here is derived from an EMBL/GenBank/DDBJ whole genome shotgun (WGS) entry which is preliminary data.</text>
</comment>
<reference evidence="2" key="1">
    <citation type="journal article" date="2018" name="Nat. Plants">
        <title>Whole-genome landscape of Medicago truncatula symbiotic genes.</title>
        <authorList>
            <person name="Pecrix Y."/>
            <person name="Staton S.E."/>
            <person name="Sallet E."/>
            <person name="Lelandais-Briere C."/>
            <person name="Moreau S."/>
            <person name="Carrere S."/>
            <person name="Blein T."/>
            <person name="Jardinaud M.F."/>
            <person name="Latrasse D."/>
            <person name="Zouine M."/>
            <person name="Zahm M."/>
            <person name="Kreplak J."/>
            <person name="Mayjonade B."/>
            <person name="Satge C."/>
            <person name="Perez M."/>
            <person name="Cauet S."/>
            <person name="Marande W."/>
            <person name="Chantry-Darmon C."/>
            <person name="Lopez-Roques C."/>
            <person name="Bouchez O."/>
            <person name="Berard A."/>
            <person name="Debelle F."/>
            <person name="Munos S."/>
            <person name="Bendahmane A."/>
            <person name="Berges H."/>
            <person name="Niebel A."/>
            <person name="Buitink J."/>
            <person name="Frugier F."/>
            <person name="Benhamed M."/>
            <person name="Crespi M."/>
            <person name="Gouzy J."/>
            <person name="Gamas P."/>
        </authorList>
    </citation>
    <scope>NUCLEOTIDE SEQUENCE [LARGE SCALE GENOMIC DNA]</scope>
    <source>
        <strain evidence="2">cv. Jemalong A17</strain>
    </source>
</reference>
<proteinExistence type="predicted"/>
<sequence>MTHTYSAQTILWGAKHGNRIQKQVVKKRELKLKKFVRISIITVSRLRPVVTSFRVFRIVVAFG</sequence>
<gene>
    <name evidence="1" type="ORF">MtrunA17_Chr4g0013481</name>
</gene>
<name>A0A396I723_MEDTR</name>
<dbReference type="AlphaFoldDB" id="A0A396I723"/>
<evidence type="ECO:0000313" key="1">
    <source>
        <dbReference type="EMBL" id="RHN59455.1"/>
    </source>
</evidence>
<evidence type="ECO:0000313" key="2">
    <source>
        <dbReference type="Proteomes" id="UP000265566"/>
    </source>
</evidence>
<dbReference type="Proteomes" id="UP000265566">
    <property type="component" value="Chromosome 4"/>
</dbReference>
<accession>A0A396I723</accession>